<dbReference type="EMBL" id="KQ257470">
    <property type="protein sequence ID" value="KNC96190.1"/>
    <property type="molecule type" value="Genomic_DNA"/>
</dbReference>
<dbReference type="OMA" id="KEPYFAR"/>
<dbReference type="GeneID" id="27691513"/>
<dbReference type="InParanoid" id="A0A0L0H3Y4"/>
<organism evidence="1 2">
    <name type="scientific">Spizellomyces punctatus (strain DAOM BR117)</name>
    <dbReference type="NCBI Taxonomy" id="645134"/>
    <lineage>
        <taxon>Eukaryota</taxon>
        <taxon>Fungi</taxon>
        <taxon>Fungi incertae sedis</taxon>
        <taxon>Chytridiomycota</taxon>
        <taxon>Chytridiomycota incertae sedis</taxon>
        <taxon>Chytridiomycetes</taxon>
        <taxon>Spizellomycetales</taxon>
        <taxon>Spizellomycetaceae</taxon>
        <taxon>Spizellomyces</taxon>
    </lineage>
</organism>
<reference evidence="1 2" key="1">
    <citation type="submission" date="2009-08" db="EMBL/GenBank/DDBJ databases">
        <title>The Genome Sequence of Spizellomyces punctatus strain DAOM BR117.</title>
        <authorList>
            <consortium name="The Broad Institute Genome Sequencing Platform"/>
            <person name="Russ C."/>
            <person name="Cuomo C."/>
            <person name="Shea T."/>
            <person name="Young S.K."/>
            <person name="Zeng Q."/>
            <person name="Koehrsen M."/>
            <person name="Haas B."/>
            <person name="Borodovsky M."/>
            <person name="Guigo R."/>
            <person name="Alvarado L."/>
            <person name="Berlin A."/>
            <person name="Bochicchio J."/>
            <person name="Borenstein D."/>
            <person name="Chapman S."/>
            <person name="Chen Z."/>
            <person name="Engels R."/>
            <person name="Freedman E."/>
            <person name="Gellesch M."/>
            <person name="Goldberg J."/>
            <person name="Griggs A."/>
            <person name="Gujja S."/>
            <person name="Heiman D."/>
            <person name="Hepburn T."/>
            <person name="Howarth C."/>
            <person name="Jen D."/>
            <person name="Larson L."/>
            <person name="Lewis B."/>
            <person name="Mehta T."/>
            <person name="Park D."/>
            <person name="Pearson M."/>
            <person name="Roberts A."/>
            <person name="Saif S."/>
            <person name="Shenoy N."/>
            <person name="Sisk P."/>
            <person name="Stolte C."/>
            <person name="Sykes S."/>
            <person name="Thomson T."/>
            <person name="Walk T."/>
            <person name="White J."/>
            <person name="Yandava C."/>
            <person name="Burger G."/>
            <person name="Gray M.W."/>
            <person name="Holland P.W.H."/>
            <person name="King N."/>
            <person name="Lang F.B.F."/>
            <person name="Roger A.J."/>
            <person name="Ruiz-Trillo I."/>
            <person name="Lander E."/>
            <person name="Nusbaum C."/>
        </authorList>
    </citation>
    <scope>NUCLEOTIDE SEQUENCE [LARGE SCALE GENOMIC DNA]</scope>
    <source>
        <strain evidence="1 2">DAOM BR117</strain>
    </source>
</reference>
<dbReference type="STRING" id="645134.A0A0L0H3Y4"/>
<dbReference type="InterPro" id="IPR052058">
    <property type="entry name" value="Alcohol_O-acetyltransferase"/>
</dbReference>
<proteinExistence type="predicted"/>
<keyword evidence="2" id="KW-1185">Reference proteome</keyword>
<accession>A0A0L0H3Y4</accession>
<dbReference type="RefSeq" id="XP_016604230.1">
    <property type="nucleotide sequence ID" value="XM_016756502.1"/>
</dbReference>
<sequence>MPTLVRPVDGVVRYLVAASVLEYHNCITASIRLRPPAAQSPTVSSYHPQVWGTAVHRALCACLAMHACLWTVVLDATSATPKYALLDNGELSLKGVIKVVQRENDVGEDEAVRSWVELEVNTPFDMVSKTPLFRVTVILPHESEMGALPSSPPSVDLVVSMHHVIGDGKSLVEFCKTLVTNLHHGSSEDATIALPARLGGPELIPSLRKLAPATGLSIVFLLYVSLLELAKRISVIGRCVFGLGYWRGNNVKYNIHDAGKCRVLEFELNEMDMQSLSDMCKRRKTSLHATITAACTLACARVSSPTSCYGKPPITIRTNHTICLRPSCNPPVPNTIMGNFASGCHTDLVLQDPTEQVPVKHFWEMARTSVRKLRIGWAWWALRIIATMDLVPDYNAFHTSENTLQASVTISNLGRIHFERAHGDKIQLGSSSESAATQWEVESAGGAQTAHPFWGPYTIVLATVRGKMRVTVVYRERVLGDDLEAKRFLFKLKEVLHSVIRQSTEWI</sequence>
<evidence type="ECO:0000313" key="2">
    <source>
        <dbReference type="Proteomes" id="UP000053201"/>
    </source>
</evidence>
<dbReference type="Proteomes" id="UP000053201">
    <property type="component" value="Unassembled WGS sequence"/>
</dbReference>
<dbReference type="OrthoDB" id="2150604at2759"/>
<protein>
    <recommendedName>
        <fullName evidence="3">Condensation domain-containing protein</fullName>
    </recommendedName>
</protein>
<dbReference type="InterPro" id="IPR023213">
    <property type="entry name" value="CAT-like_dom_sf"/>
</dbReference>
<dbReference type="VEuPathDB" id="FungiDB:SPPG_08344"/>
<dbReference type="AlphaFoldDB" id="A0A0L0H3Y4"/>
<dbReference type="SUPFAM" id="SSF52777">
    <property type="entry name" value="CoA-dependent acyltransferases"/>
    <property type="match status" value="2"/>
</dbReference>
<dbReference type="Gene3D" id="3.30.559.10">
    <property type="entry name" value="Chloramphenicol acetyltransferase-like domain"/>
    <property type="match status" value="2"/>
</dbReference>
<dbReference type="PANTHER" id="PTHR28037:SF1">
    <property type="entry name" value="ALCOHOL O-ACETYLTRANSFERASE 1-RELATED"/>
    <property type="match status" value="1"/>
</dbReference>
<dbReference type="PANTHER" id="PTHR28037">
    <property type="entry name" value="ALCOHOL O-ACETYLTRANSFERASE 1-RELATED"/>
    <property type="match status" value="1"/>
</dbReference>
<name>A0A0L0H3Y4_SPIPD</name>
<evidence type="ECO:0008006" key="3">
    <source>
        <dbReference type="Google" id="ProtNLM"/>
    </source>
</evidence>
<gene>
    <name evidence="1" type="ORF">SPPG_08344</name>
</gene>
<evidence type="ECO:0000313" key="1">
    <source>
        <dbReference type="EMBL" id="KNC96190.1"/>
    </source>
</evidence>